<feature type="region of interest" description="Disordered" evidence="1">
    <location>
        <begin position="64"/>
        <end position="83"/>
    </location>
</feature>
<dbReference type="OrthoDB" id="6169447at2"/>
<keyword evidence="4" id="KW-1185">Reference proteome</keyword>
<evidence type="ECO:0000313" key="3">
    <source>
        <dbReference type="EMBL" id="SDL78100.1"/>
    </source>
</evidence>
<keyword evidence="2" id="KW-0812">Transmembrane</keyword>
<protein>
    <submittedName>
        <fullName evidence="3">Uncharacterized protein</fullName>
    </submittedName>
</protein>
<dbReference type="RefSeq" id="WP_089729105.1">
    <property type="nucleotide sequence ID" value="NZ_FNGI01000007.1"/>
</dbReference>
<name>A0A1G9MV05_9GAMM</name>
<accession>A0A1G9MV05</accession>
<organism evidence="3 4">
    <name type="scientific">Modicisalibacter muralis</name>
    <dbReference type="NCBI Taxonomy" id="119000"/>
    <lineage>
        <taxon>Bacteria</taxon>
        <taxon>Pseudomonadati</taxon>
        <taxon>Pseudomonadota</taxon>
        <taxon>Gammaproteobacteria</taxon>
        <taxon>Oceanospirillales</taxon>
        <taxon>Halomonadaceae</taxon>
        <taxon>Modicisalibacter</taxon>
    </lineage>
</organism>
<gene>
    <name evidence="3" type="ORF">SAMN05661010_02532</name>
</gene>
<dbReference type="AlphaFoldDB" id="A0A1G9MV05"/>
<dbReference type="Proteomes" id="UP000198654">
    <property type="component" value="Unassembled WGS sequence"/>
</dbReference>
<evidence type="ECO:0000313" key="4">
    <source>
        <dbReference type="Proteomes" id="UP000198654"/>
    </source>
</evidence>
<reference evidence="3 4" key="1">
    <citation type="submission" date="2016-10" db="EMBL/GenBank/DDBJ databases">
        <authorList>
            <person name="de Groot N.N."/>
        </authorList>
    </citation>
    <scope>NUCLEOTIDE SEQUENCE [LARGE SCALE GENOMIC DNA]</scope>
    <source>
        <strain evidence="3 4">DSM 14789</strain>
    </source>
</reference>
<dbReference type="STRING" id="119000.SAMN05661010_02532"/>
<evidence type="ECO:0000256" key="1">
    <source>
        <dbReference type="SAM" id="MobiDB-lite"/>
    </source>
</evidence>
<evidence type="ECO:0000256" key="2">
    <source>
        <dbReference type="SAM" id="Phobius"/>
    </source>
</evidence>
<feature type="transmembrane region" description="Helical" evidence="2">
    <location>
        <begin position="33"/>
        <end position="53"/>
    </location>
</feature>
<feature type="compositionally biased region" description="Basic and acidic residues" evidence="1">
    <location>
        <begin position="64"/>
        <end position="74"/>
    </location>
</feature>
<dbReference type="EMBL" id="FNGI01000007">
    <property type="protein sequence ID" value="SDL78100.1"/>
    <property type="molecule type" value="Genomic_DNA"/>
</dbReference>
<keyword evidence="2" id="KW-1133">Transmembrane helix</keyword>
<proteinExistence type="predicted"/>
<sequence>MSNSSMIVTEAARITPVGVGWAAISQADPSTQVTLVAGLLTCLYMLLQTWLIIRKLRAEKRRLQMDEREHERRMGSAQEGDAT</sequence>
<keyword evidence="2" id="KW-0472">Membrane</keyword>